<dbReference type="RefSeq" id="WP_088149207.1">
    <property type="nucleotide sequence ID" value="NZ_NHON01000001.1"/>
</dbReference>
<dbReference type="GO" id="GO:0032259">
    <property type="term" value="P:methylation"/>
    <property type="evidence" value="ECO:0007669"/>
    <property type="project" value="UniProtKB-KW"/>
</dbReference>
<reference evidence="3" key="1">
    <citation type="submission" date="2017-05" db="EMBL/GenBank/DDBJ databases">
        <authorList>
            <person name="Macchi M."/>
            <person name="Festa S."/>
            <person name="Coppotelli B.M."/>
            <person name="Morelli I.S."/>
        </authorList>
    </citation>
    <scope>NUCLEOTIDE SEQUENCE [LARGE SCALE GENOMIC DNA]</scope>
    <source>
        <strain evidence="3">I</strain>
    </source>
</reference>
<dbReference type="CDD" id="cd02440">
    <property type="entry name" value="AdoMet_MTases"/>
    <property type="match status" value="1"/>
</dbReference>
<keyword evidence="3" id="KW-1185">Reference proteome</keyword>
<name>A0A211ZVH3_9PROT</name>
<dbReference type="InterPro" id="IPR029063">
    <property type="entry name" value="SAM-dependent_MTases_sf"/>
</dbReference>
<sequence>MADDNEIITLLGRWDRQQEGYIEQREERFEIMFQVLESVLGGAFTVIDAACGPGSLSRRLLDRFPSAKLVAVDADIMLLEMARVVLAADGDRVRVVEADLGDPSWRGKVVDAAGSMNADTPSALVSTTALHWLSPGDLAEFYGTAGELLKPGGIVMNGDHMRFDSRWPTLARVAKSARQRVEREAVAKGEDDWAAWWERAGSTPRLAALKERRDAFYSSRPAKRAASGEDCSVDFHVAALRHAGFVEAGTVWQQLDNYVIFGRRPEESALMPSRPAEAHPRLLQGPVL</sequence>
<keyword evidence="2" id="KW-0489">Methyltransferase</keyword>
<dbReference type="Proteomes" id="UP000196655">
    <property type="component" value="Unassembled WGS sequence"/>
</dbReference>
<dbReference type="InterPro" id="IPR041698">
    <property type="entry name" value="Methyltransf_25"/>
</dbReference>
<dbReference type="EMBL" id="NHON01000001">
    <property type="protein sequence ID" value="OWJ69219.1"/>
    <property type="molecule type" value="Genomic_DNA"/>
</dbReference>
<dbReference type="Pfam" id="PF13649">
    <property type="entry name" value="Methyltransf_25"/>
    <property type="match status" value="1"/>
</dbReference>
<gene>
    <name evidence="2" type="ORF">BWR60_01420</name>
</gene>
<organism evidence="2 3">
    <name type="scientific">Inquilinus limosus</name>
    <dbReference type="NCBI Taxonomy" id="171674"/>
    <lineage>
        <taxon>Bacteria</taxon>
        <taxon>Pseudomonadati</taxon>
        <taxon>Pseudomonadota</taxon>
        <taxon>Alphaproteobacteria</taxon>
        <taxon>Rhodospirillales</taxon>
        <taxon>Rhodospirillaceae</taxon>
        <taxon>Inquilinus</taxon>
    </lineage>
</organism>
<evidence type="ECO:0000313" key="2">
    <source>
        <dbReference type="EMBL" id="OWJ69219.1"/>
    </source>
</evidence>
<dbReference type="SUPFAM" id="SSF53335">
    <property type="entry name" value="S-adenosyl-L-methionine-dependent methyltransferases"/>
    <property type="match status" value="1"/>
</dbReference>
<dbReference type="GO" id="GO:0008168">
    <property type="term" value="F:methyltransferase activity"/>
    <property type="evidence" value="ECO:0007669"/>
    <property type="project" value="UniProtKB-KW"/>
</dbReference>
<comment type="caution">
    <text evidence="2">The sequence shown here is derived from an EMBL/GenBank/DDBJ whole genome shotgun (WGS) entry which is preliminary data.</text>
</comment>
<proteinExistence type="predicted"/>
<dbReference type="Gene3D" id="3.40.50.150">
    <property type="entry name" value="Vaccinia Virus protein VP39"/>
    <property type="match status" value="1"/>
</dbReference>
<feature type="domain" description="Methyltransferase" evidence="1">
    <location>
        <begin position="46"/>
        <end position="153"/>
    </location>
</feature>
<accession>A0A211ZVH3</accession>
<dbReference type="OrthoDB" id="9795085at2"/>
<evidence type="ECO:0000313" key="3">
    <source>
        <dbReference type="Proteomes" id="UP000196655"/>
    </source>
</evidence>
<keyword evidence="2" id="KW-0808">Transferase</keyword>
<dbReference type="AlphaFoldDB" id="A0A211ZVH3"/>
<protein>
    <submittedName>
        <fullName evidence="2">16S rRNA (Cytosine(1402)-N(4))-methyltransferase</fullName>
    </submittedName>
</protein>
<evidence type="ECO:0000259" key="1">
    <source>
        <dbReference type="Pfam" id="PF13649"/>
    </source>
</evidence>